<dbReference type="EMBL" id="BAAAPZ010000006">
    <property type="protein sequence ID" value="GAA2096415.1"/>
    <property type="molecule type" value="Genomic_DNA"/>
</dbReference>
<gene>
    <name evidence="2" type="ORF">GCM10009823_16510</name>
</gene>
<dbReference type="Pfam" id="PF04978">
    <property type="entry name" value="MST"/>
    <property type="match status" value="1"/>
</dbReference>
<keyword evidence="3" id="KW-1185">Reference proteome</keyword>
<sequence length="186" mass="20654">MTADDDAACDEHGRPEPPHSAGELDTLLGFLDFLRASLAWKTDGLSTEQLRRCLPPADLTLGGMLAHLAFVEDFWFTHTAARERMPQPWAGTDWDADPDADWHLVHTSDGVELRALWEASTVRSRTQVARLTEGGAAVALERTHPAWGGRAQVSLRWILTHMIEEYARHLGHADLIRQSLDGLTGE</sequence>
<reference evidence="2 3" key="1">
    <citation type="journal article" date="2019" name="Int. J. Syst. Evol. Microbiol.">
        <title>The Global Catalogue of Microorganisms (GCM) 10K type strain sequencing project: providing services to taxonomists for standard genome sequencing and annotation.</title>
        <authorList>
            <consortium name="The Broad Institute Genomics Platform"/>
            <consortium name="The Broad Institute Genome Sequencing Center for Infectious Disease"/>
            <person name="Wu L."/>
            <person name="Ma J."/>
        </authorList>
    </citation>
    <scope>NUCLEOTIDE SEQUENCE [LARGE SCALE GENOMIC DNA]</scope>
    <source>
        <strain evidence="2 3">JCM 15900</strain>
    </source>
</reference>
<organism evidence="2 3">
    <name type="scientific">Brevibacterium salitolerans</name>
    <dbReference type="NCBI Taxonomy" id="1403566"/>
    <lineage>
        <taxon>Bacteria</taxon>
        <taxon>Bacillati</taxon>
        <taxon>Actinomycetota</taxon>
        <taxon>Actinomycetes</taxon>
        <taxon>Micrococcales</taxon>
        <taxon>Brevibacteriaceae</taxon>
        <taxon>Brevibacterium</taxon>
    </lineage>
</organism>
<dbReference type="RefSeq" id="WP_291795007.1">
    <property type="nucleotide sequence ID" value="NZ_BAAAPZ010000006.1"/>
</dbReference>
<evidence type="ECO:0000313" key="2">
    <source>
        <dbReference type="EMBL" id="GAA2096415.1"/>
    </source>
</evidence>
<dbReference type="Proteomes" id="UP001500984">
    <property type="component" value="Unassembled WGS sequence"/>
</dbReference>
<name>A0ABN2WRN0_9MICO</name>
<dbReference type="InterPro" id="IPR034660">
    <property type="entry name" value="DinB/YfiT-like"/>
</dbReference>
<protein>
    <submittedName>
        <fullName evidence="2">DinB family protein</fullName>
    </submittedName>
</protein>
<comment type="caution">
    <text evidence="2">The sequence shown here is derived from an EMBL/GenBank/DDBJ whole genome shotgun (WGS) entry which is preliminary data.</text>
</comment>
<dbReference type="InterPro" id="IPR007061">
    <property type="entry name" value="MST-like"/>
</dbReference>
<proteinExistence type="predicted"/>
<feature type="region of interest" description="Disordered" evidence="1">
    <location>
        <begin position="1"/>
        <end position="21"/>
    </location>
</feature>
<evidence type="ECO:0000313" key="3">
    <source>
        <dbReference type="Proteomes" id="UP001500984"/>
    </source>
</evidence>
<dbReference type="Gene3D" id="1.20.120.450">
    <property type="entry name" value="dinb family like domain"/>
    <property type="match status" value="1"/>
</dbReference>
<accession>A0ABN2WRN0</accession>
<dbReference type="SUPFAM" id="SSF109854">
    <property type="entry name" value="DinB/YfiT-like putative metalloenzymes"/>
    <property type="match status" value="1"/>
</dbReference>
<evidence type="ECO:0000256" key="1">
    <source>
        <dbReference type="SAM" id="MobiDB-lite"/>
    </source>
</evidence>